<dbReference type="RefSeq" id="WP_283814024.1">
    <property type="nucleotide sequence ID" value="NZ_JACHIJ010000002.1"/>
</dbReference>
<dbReference type="Proteomes" id="UP000521227">
    <property type="component" value="Unassembled WGS sequence"/>
</dbReference>
<evidence type="ECO:0000313" key="3">
    <source>
        <dbReference type="Proteomes" id="UP000521227"/>
    </source>
</evidence>
<dbReference type="AlphaFoldDB" id="A0A840MU54"/>
<sequence>MINALSAVSATWAFLGLIACLLIASTALFWSIEDQRAKRRLPKD</sequence>
<evidence type="ECO:0000313" key="2">
    <source>
        <dbReference type="EMBL" id="MBB5051909.1"/>
    </source>
</evidence>
<feature type="transmembrane region" description="Helical" evidence="1">
    <location>
        <begin position="12"/>
        <end position="32"/>
    </location>
</feature>
<comment type="caution">
    <text evidence="2">The sequence shown here is derived from an EMBL/GenBank/DDBJ whole genome shotgun (WGS) entry which is preliminary data.</text>
</comment>
<keyword evidence="1" id="KW-1133">Transmembrane helix</keyword>
<name>A0A840MU54_9BRAD</name>
<gene>
    <name evidence="2" type="ORF">HNQ36_001863</name>
</gene>
<reference evidence="2 3" key="1">
    <citation type="submission" date="2020-08" db="EMBL/GenBank/DDBJ databases">
        <title>Genomic Encyclopedia of Type Strains, Phase IV (KMG-IV): sequencing the most valuable type-strain genomes for metagenomic binning, comparative biology and taxonomic classification.</title>
        <authorList>
            <person name="Goeker M."/>
        </authorList>
    </citation>
    <scope>NUCLEOTIDE SEQUENCE [LARGE SCALE GENOMIC DNA]</scope>
    <source>
        <strain evidence="2 3">DSM 17498</strain>
    </source>
</reference>
<protein>
    <submittedName>
        <fullName evidence="2">Uncharacterized protein</fullName>
    </submittedName>
</protein>
<keyword evidence="1" id="KW-0812">Transmembrane</keyword>
<proteinExistence type="predicted"/>
<evidence type="ECO:0000256" key="1">
    <source>
        <dbReference type="SAM" id="Phobius"/>
    </source>
</evidence>
<keyword evidence="1" id="KW-0472">Membrane</keyword>
<dbReference type="EMBL" id="JACHIJ010000002">
    <property type="protein sequence ID" value="MBB5051909.1"/>
    <property type="molecule type" value="Genomic_DNA"/>
</dbReference>
<organism evidence="2 3">
    <name type="scientific">Afipia massiliensis</name>
    <dbReference type="NCBI Taxonomy" id="211460"/>
    <lineage>
        <taxon>Bacteria</taxon>
        <taxon>Pseudomonadati</taxon>
        <taxon>Pseudomonadota</taxon>
        <taxon>Alphaproteobacteria</taxon>
        <taxon>Hyphomicrobiales</taxon>
        <taxon>Nitrobacteraceae</taxon>
        <taxon>Afipia</taxon>
    </lineage>
</organism>
<accession>A0A840MU54</accession>